<feature type="signal peptide" evidence="13">
    <location>
        <begin position="1"/>
        <end position="24"/>
    </location>
</feature>
<dbReference type="KEGG" id="ppis:B1L02_23125"/>
<dbReference type="InterPro" id="IPR001018">
    <property type="entry name" value="Beta-lactamase_class-B_CS"/>
</dbReference>
<evidence type="ECO:0000256" key="11">
    <source>
        <dbReference type="ARBA" id="ARBA00022833"/>
    </source>
</evidence>
<comment type="similarity">
    <text evidence="4">Belongs to the metallo-beta-lactamase superfamily. Class-B beta-lactamase family.</text>
</comment>
<dbReference type="RefSeq" id="WP_088533047.1">
    <property type="nucleotide sequence ID" value="NZ_CP021647.1"/>
</dbReference>
<comment type="catalytic activity">
    <reaction evidence="1">
        <text>a beta-lactam + H2O = a substituted beta-amino acid</text>
        <dbReference type="Rhea" id="RHEA:20401"/>
        <dbReference type="ChEBI" id="CHEBI:15377"/>
        <dbReference type="ChEBI" id="CHEBI:35627"/>
        <dbReference type="ChEBI" id="CHEBI:140347"/>
        <dbReference type="EC" id="3.5.2.6"/>
    </reaction>
</comment>
<comment type="cofactor">
    <cofactor evidence="2">
        <name>Zn(2+)</name>
        <dbReference type="ChEBI" id="CHEBI:29105"/>
    </cofactor>
</comment>
<organism evidence="15 16">
    <name type="scientific">Pseudoalteromonas piscicida</name>
    <dbReference type="NCBI Taxonomy" id="43662"/>
    <lineage>
        <taxon>Bacteria</taxon>
        <taxon>Pseudomonadati</taxon>
        <taxon>Pseudomonadota</taxon>
        <taxon>Gammaproteobacteria</taxon>
        <taxon>Alteromonadales</taxon>
        <taxon>Pseudoalteromonadaceae</taxon>
        <taxon>Pseudoalteromonas</taxon>
    </lineage>
</organism>
<dbReference type="AlphaFoldDB" id="A0AAD0RKX6"/>
<keyword evidence="10" id="KW-0378">Hydrolase</keyword>
<evidence type="ECO:0000256" key="2">
    <source>
        <dbReference type="ARBA" id="ARBA00001947"/>
    </source>
</evidence>
<protein>
    <recommendedName>
        <fullName evidence="6">beta-lactamase</fullName>
        <ecNumber evidence="6">3.5.2.6</ecNumber>
    </recommendedName>
</protein>
<dbReference type="InterPro" id="IPR050855">
    <property type="entry name" value="NDM-1-like"/>
</dbReference>
<evidence type="ECO:0000256" key="10">
    <source>
        <dbReference type="ARBA" id="ARBA00022801"/>
    </source>
</evidence>
<evidence type="ECO:0000256" key="7">
    <source>
        <dbReference type="ARBA" id="ARBA00022723"/>
    </source>
</evidence>
<dbReference type="Proteomes" id="UP000258102">
    <property type="component" value="Chromosome 2"/>
</dbReference>
<keyword evidence="11" id="KW-0862">Zinc</keyword>
<dbReference type="SMART" id="SM00849">
    <property type="entry name" value="Lactamase_B"/>
    <property type="match status" value="1"/>
</dbReference>
<keyword evidence="7" id="KW-0479">Metal-binding</keyword>
<evidence type="ECO:0000256" key="13">
    <source>
        <dbReference type="SAM" id="SignalP"/>
    </source>
</evidence>
<sequence length="289" mass="31942">MIKLAKSLFAAIALSIMFVSNVQADDVEFKLQEVAKGLHVLFGQGGNIAISSGSDGVYIVDDQFAKLSEQIKAKIKTIQPNAPEFVINTHHHGDHTGGNENFAQAGSHVIAHHNVYKRLEQKHGDGSDYLPTLTFGSDMKLHFNQEHAHLWHYHHAHTDGDAVIFFDRANAVHMGDIYFNLGSLPFVDVDSGGSLNGTIAAVQDVIEKIDDKTTVIPGHGPVTDKQNLQDYLALLQKAKVLMLDAMKNNTSLEEVLAARPLQVLNLNYANWLPEERVTTLFYRSLKSPQ</sequence>
<keyword evidence="8 13" id="KW-0732">Signal</keyword>
<evidence type="ECO:0000256" key="3">
    <source>
        <dbReference type="ARBA" id="ARBA00004418"/>
    </source>
</evidence>
<dbReference type="GO" id="GO:0042597">
    <property type="term" value="C:periplasmic space"/>
    <property type="evidence" value="ECO:0007669"/>
    <property type="project" value="UniProtKB-SubCell"/>
</dbReference>
<dbReference type="SUPFAM" id="SSF56281">
    <property type="entry name" value="Metallo-hydrolase/oxidoreductase"/>
    <property type="match status" value="1"/>
</dbReference>
<evidence type="ECO:0000256" key="12">
    <source>
        <dbReference type="ARBA" id="ARBA00023251"/>
    </source>
</evidence>
<keyword evidence="9" id="KW-0574">Periplasm</keyword>
<dbReference type="GO" id="GO:0046677">
    <property type="term" value="P:response to antibiotic"/>
    <property type="evidence" value="ECO:0007669"/>
    <property type="project" value="UniProtKB-KW"/>
</dbReference>
<proteinExistence type="inferred from homology"/>
<dbReference type="InterPro" id="IPR001279">
    <property type="entry name" value="Metallo-B-lactamas"/>
</dbReference>
<comment type="subcellular location">
    <subcellularLocation>
        <location evidence="3">Periplasm</location>
    </subcellularLocation>
</comment>
<reference evidence="15 16" key="1">
    <citation type="submission" date="2018-08" db="EMBL/GenBank/DDBJ databases">
        <title>Whole Genome Sequences of Two Pseudoalteromonas piscicida Strains, DE1-A and DE2-A, which Exhibit Strong Antibacterial Activity against Vibrio vulnificus.</title>
        <authorList>
            <person name="Richards G.P."/>
            <person name="Needleman D.S."/>
            <person name="Watson M.A."/>
            <person name="Polson S.W."/>
        </authorList>
    </citation>
    <scope>NUCLEOTIDE SEQUENCE [LARGE SCALE GENOMIC DNA]</scope>
    <source>
        <strain evidence="15 16">DE2-A</strain>
    </source>
</reference>
<dbReference type="EMBL" id="CP031762">
    <property type="protein sequence ID" value="AXR04767.1"/>
    <property type="molecule type" value="Genomic_DNA"/>
</dbReference>
<feature type="domain" description="Metallo-beta-lactamase" evidence="14">
    <location>
        <begin position="45"/>
        <end position="219"/>
    </location>
</feature>
<name>A0AAD0RKX6_PSEO7</name>
<dbReference type="GO" id="GO:0008270">
    <property type="term" value="F:zinc ion binding"/>
    <property type="evidence" value="ECO:0007669"/>
    <property type="project" value="InterPro"/>
</dbReference>
<dbReference type="PANTHER" id="PTHR42951">
    <property type="entry name" value="METALLO-BETA-LACTAMASE DOMAIN-CONTAINING"/>
    <property type="match status" value="1"/>
</dbReference>
<feature type="chain" id="PRO_5042192355" description="beta-lactamase" evidence="13">
    <location>
        <begin position="25"/>
        <end position="289"/>
    </location>
</feature>
<evidence type="ECO:0000313" key="15">
    <source>
        <dbReference type="EMBL" id="AXR04767.1"/>
    </source>
</evidence>
<keyword evidence="12" id="KW-0046">Antibiotic resistance</keyword>
<accession>A0AAD0RKX6</accession>
<comment type="subunit">
    <text evidence="5">Monomer.</text>
</comment>
<dbReference type="PROSITE" id="PS00743">
    <property type="entry name" value="BETA_LACTAMASE_B_1"/>
    <property type="match status" value="1"/>
</dbReference>
<evidence type="ECO:0000256" key="4">
    <source>
        <dbReference type="ARBA" id="ARBA00005250"/>
    </source>
</evidence>
<evidence type="ECO:0000256" key="9">
    <source>
        <dbReference type="ARBA" id="ARBA00022764"/>
    </source>
</evidence>
<evidence type="ECO:0000256" key="6">
    <source>
        <dbReference type="ARBA" id="ARBA00012865"/>
    </source>
</evidence>
<evidence type="ECO:0000259" key="14">
    <source>
        <dbReference type="SMART" id="SM00849"/>
    </source>
</evidence>
<evidence type="ECO:0000313" key="16">
    <source>
        <dbReference type="Proteomes" id="UP000258102"/>
    </source>
</evidence>
<dbReference type="CDD" id="cd16282">
    <property type="entry name" value="metallo-hydrolase-like_MBL-fold"/>
    <property type="match status" value="1"/>
</dbReference>
<dbReference type="EC" id="3.5.2.6" evidence="6"/>
<gene>
    <name evidence="15" type="ORF">D0511_23195</name>
</gene>
<dbReference type="PANTHER" id="PTHR42951:SF4">
    <property type="entry name" value="ACYL-COENZYME A THIOESTERASE MBLAC2"/>
    <property type="match status" value="1"/>
</dbReference>
<dbReference type="GO" id="GO:0008800">
    <property type="term" value="F:beta-lactamase activity"/>
    <property type="evidence" value="ECO:0007669"/>
    <property type="project" value="UniProtKB-EC"/>
</dbReference>
<evidence type="ECO:0000256" key="1">
    <source>
        <dbReference type="ARBA" id="ARBA00001526"/>
    </source>
</evidence>
<dbReference type="Gene3D" id="3.60.15.10">
    <property type="entry name" value="Ribonuclease Z/Hydroxyacylglutathione hydrolase-like"/>
    <property type="match status" value="1"/>
</dbReference>
<dbReference type="Pfam" id="PF00753">
    <property type="entry name" value="Lactamase_B"/>
    <property type="match status" value="1"/>
</dbReference>
<evidence type="ECO:0000256" key="5">
    <source>
        <dbReference type="ARBA" id="ARBA00011245"/>
    </source>
</evidence>
<dbReference type="InterPro" id="IPR036866">
    <property type="entry name" value="RibonucZ/Hydroxyglut_hydro"/>
</dbReference>
<evidence type="ECO:0000256" key="8">
    <source>
        <dbReference type="ARBA" id="ARBA00022729"/>
    </source>
</evidence>
<dbReference type="GO" id="GO:0017001">
    <property type="term" value="P:antibiotic catabolic process"/>
    <property type="evidence" value="ECO:0007669"/>
    <property type="project" value="InterPro"/>
</dbReference>